<evidence type="ECO:0008006" key="3">
    <source>
        <dbReference type="Google" id="ProtNLM"/>
    </source>
</evidence>
<dbReference type="InterPro" id="IPR029058">
    <property type="entry name" value="AB_hydrolase_fold"/>
</dbReference>
<evidence type="ECO:0000313" key="1">
    <source>
        <dbReference type="EMBL" id="KAG9460634.1"/>
    </source>
</evidence>
<proteinExistence type="predicted"/>
<name>A0A8J6B057_ELECQ</name>
<organism evidence="1 2">
    <name type="scientific">Eleutherodactylus coqui</name>
    <name type="common">Puerto Rican coqui</name>
    <dbReference type="NCBI Taxonomy" id="57060"/>
    <lineage>
        <taxon>Eukaryota</taxon>
        <taxon>Metazoa</taxon>
        <taxon>Chordata</taxon>
        <taxon>Craniata</taxon>
        <taxon>Vertebrata</taxon>
        <taxon>Euteleostomi</taxon>
        <taxon>Amphibia</taxon>
        <taxon>Batrachia</taxon>
        <taxon>Anura</taxon>
        <taxon>Neobatrachia</taxon>
        <taxon>Hyloidea</taxon>
        <taxon>Eleutherodactylidae</taxon>
        <taxon>Eleutherodactylinae</taxon>
        <taxon>Eleutherodactylus</taxon>
        <taxon>Eleutherodactylus</taxon>
    </lineage>
</organism>
<comment type="caution">
    <text evidence="1">The sequence shown here is derived from an EMBL/GenBank/DDBJ whole genome shotgun (WGS) entry which is preliminary data.</text>
</comment>
<sequence>KFPLPASIDGVFFPKPVEQILANNEANSVPFIIGVNNHECGLRLLLAMNITGFQEGMKRETAEEVLKKLPTLVGVLLTGGSTYSGQIVGHLEGASQRPSATWVFQHMGTRGQCITI</sequence>
<reference evidence="1" key="1">
    <citation type="thesis" date="2020" institute="ProQuest LLC" country="789 East Eisenhower Parkway, Ann Arbor, MI, USA">
        <title>Comparative Genomics and Chromosome Evolution.</title>
        <authorList>
            <person name="Mudd A.B."/>
        </authorList>
    </citation>
    <scope>NUCLEOTIDE SEQUENCE</scope>
    <source>
        <strain evidence="1">HN-11 Male</strain>
        <tissue evidence="1">Kidney and liver</tissue>
    </source>
</reference>
<feature type="non-terminal residue" evidence="1">
    <location>
        <position position="116"/>
    </location>
</feature>
<dbReference type="Gene3D" id="3.40.50.1820">
    <property type="entry name" value="alpha/beta hydrolase"/>
    <property type="match status" value="1"/>
</dbReference>
<gene>
    <name evidence="1" type="ORF">GDO78_020541</name>
</gene>
<dbReference type="Proteomes" id="UP000770717">
    <property type="component" value="Unassembled WGS sequence"/>
</dbReference>
<feature type="non-terminal residue" evidence="1">
    <location>
        <position position="1"/>
    </location>
</feature>
<dbReference type="AlphaFoldDB" id="A0A8J6B057"/>
<dbReference type="EMBL" id="WNTK01051407">
    <property type="protein sequence ID" value="KAG9460634.1"/>
    <property type="molecule type" value="Genomic_DNA"/>
</dbReference>
<keyword evidence="2" id="KW-1185">Reference proteome</keyword>
<evidence type="ECO:0000313" key="2">
    <source>
        <dbReference type="Proteomes" id="UP000770717"/>
    </source>
</evidence>
<accession>A0A8J6B057</accession>
<dbReference type="OrthoDB" id="3200163at2759"/>
<dbReference type="SUPFAM" id="SSF53474">
    <property type="entry name" value="alpha/beta-Hydrolases"/>
    <property type="match status" value="1"/>
</dbReference>
<protein>
    <recommendedName>
        <fullName evidence="3">Carboxylesterase type B domain-containing protein</fullName>
    </recommendedName>
</protein>